<protein>
    <recommendedName>
        <fullName evidence="8">Membrane transporter protein</fullName>
    </recommendedName>
</protein>
<evidence type="ECO:0000256" key="4">
    <source>
        <dbReference type="ARBA" id="ARBA00023136"/>
    </source>
</evidence>
<feature type="transmembrane region" description="Helical" evidence="5">
    <location>
        <begin position="238"/>
        <end position="257"/>
    </location>
</feature>
<evidence type="ECO:0000313" key="6">
    <source>
        <dbReference type="EMBL" id="CAE8623981.1"/>
    </source>
</evidence>
<feature type="non-terminal residue" evidence="6">
    <location>
        <position position="259"/>
    </location>
</feature>
<dbReference type="Proteomes" id="UP000654075">
    <property type="component" value="Unassembled WGS sequence"/>
</dbReference>
<reference evidence="6" key="1">
    <citation type="submission" date="2021-02" db="EMBL/GenBank/DDBJ databases">
        <authorList>
            <person name="Dougan E. K."/>
            <person name="Rhodes N."/>
            <person name="Thang M."/>
            <person name="Chan C."/>
        </authorList>
    </citation>
    <scope>NUCLEOTIDE SEQUENCE</scope>
</reference>
<name>A0A813GMS7_POLGL</name>
<evidence type="ECO:0000256" key="3">
    <source>
        <dbReference type="ARBA" id="ARBA00022989"/>
    </source>
</evidence>
<evidence type="ECO:0000313" key="7">
    <source>
        <dbReference type="Proteomes" id="UP000654075"/>
    </source>
</evidence>
<evidence type="ECO:0000256" key="5">
    <source>
        <dbReference type="SAM" id="Phobius"/>
    </source>
</evidence>
<keyword evidence="4 5" id="KW-0472">Membrane</keyword>
<dbReference type="EMBL" id="CAJNNV010028283">
    <property type="protein sequence ID" value="CAE8623981.1"/>
    <property type="molecule type" value="Genomic_DNA"/>
</dbReference>
<evidence type="ECO:0008006" key="8">
    <source>
        <dbReference type="Google" id="ProtNLM"/>
    </source>
</evidence>
<organism evidence="6 7">
    <name type="scientific">Polarella glacialis</name>
    <name type="common">Dinoflagellate</name>
    <dbReference type="NCBI Taxonomy" id="89957"/>
    <lineage>
        <taxon>Eukaryota</taxon>
        <taxon>Sar</taxon>
        <taxon>Alveolata</taxon>
        <taxon>Dinophyceae</taxon>
        <taxon>Suessiales</taxon>
        <taxon>Suessiaceae</taxon>
        <taxon>Polarella</taxon>
    </lineage>
</organism>
<comment type="subcellular location">
    <subcellularLocation>
        <location evidence="1">Membrane</location>
        <topology evidence="1">Multi-pass membrane protein</topology>
    </subcellularLocation>
</comment>
<dbReference type="GO" id="GO:0016020">
    <property type="term" value="C:membrane"/>
    <property type="evidence" value="ECO:0007669"/>
    <property type="project" value="UniProtKB-SubCell"/>
</dbReference>
<evidence type="ECO:0000256" key="2">
    <source>
        <dbReference type="ARBA" id="ARBA00022692"/>
    </source>
</evidence>
<feature type="transmembrane region" description="Helical" evidence="5">
    <location>
        <begin position="12"/>
        <end position="34"/>
    </location>
</feature>
<accession>A0A813GMS7</accession>
<proteinExistence type="predicted"/>
<feature type="transmembrane region" description="Helical" evidence="5">
    <location>
        <begin position="81"/>
        <end position="102"/>
    </location>
</feature>
<feature type="transmembrane region" description="Helical" evidence="5">
    <location>
        <begin position="197"/>
        <end position="226"/>
    </location>
</feature>
<feature type="transmembrane region" description="Helical" evidence="5">
    <location>
        <begin position="55"/>
        <end position="75"/>
    </location>
</feature>
<keyword evidence="3 5" id="KW-1133">Transmembrane helix</keyword>
<sequence>VVGLFGIAGGVIYAPALLMLPGVSPAAAVSTVFVSSWPMSCCRLMQLHYYGRIKWRLALPMAMAASAALPAQLAVQYVPKAGVILFVAAVAFFAGAQTMWGIRRARRLLETQAQGHLEAGAVPFPAVYLAKDPPLAQSRPTAIGLFAGLDCAPCFGSPSSKPQRHATVACPSEATKPAPPLSPQLSKDPELPLLRSVAIGLVGGFLSSLGGLGGPVILMPLCLIFLPPIDMNSDMRTLMGILSAVGNVACFLGIFGCDI</sequence>
<gene>
    <name evidence="6" type="ORF">PGLA1383_LOCUS41176</name>
</gene>
<dbReference type="PANTHER" id="PTHR43701">
    <property type="entry name" value="MEMBRANE TRANSPORTER PROTEIN MJ0441-RELATED"/>
    <property type="match status" value="1"/>
</dbReference>
<dbReference type="PANTHER" id="PTHR43701:SF5">
    <property type="entry name" value="MEMBRANE TRANSPORTER PROTEIN-RELATED"/>
    <property type="match status" value="1"/>
</dbReference>
<keyword evidence="7" id="KW-1185">Reference proteome</keyword>
<dbReference type="InterPro" id="IPR051598">
    <property type="entry name" value="TSUP/Inactive_protease-like"/>
</dbReference>
<comment type="caution">
    <text evidence="6">The sequence shown here is derived from an EMBL/GenBank/DDBJ whole genome shotgun (WGS) entry which is preliminary data.</text>
</comment>
<dbReference type="InterPro" id="IPR002781">
    <property type="entry name" value="TM_pro_TauE-like"/>
</dbReference>
<dbReference type="Pfam" id="PF01925">
    <property type="entry name" value="TauE"/>
    <property type="match status" value="1"/>
</dbReference>
<keyword evidence="2 5" id="KW-0812">Transmembrane</keyword>
<evidence type="ECO:0000256" key="1">
    <source>
        <dbReference type="ARBA" id="ARBA00004141"/>
    </source>
</evidence>
<dbReference type="AlphaFoldDB" id="A0A813GMS7"/>